<evidence type="ECO:0000256" key="4">
    <source>
        <dbReference type="ARBA" id="ARBA00022692"/>
    </source>
</evidence>
<organism evidence="9 10">
    <name type="scientific">Bauldia litoralis</name>
    <dbReference type="NCBI Taxonomy" id="665467"/>
    <lineage>
        <taxon>Bacteria</taxon>
        <taxon>Pseudomonadati</taxon>
        <taxon>Pseudomonadota</taxon>
        <taxon>Alphaproteobacteria</taxon>
        <taxon>Hyphomicrobiales</taxon>
        <taxon>Kaistiaceae</taxon>
        <taxon>Bauldia</taxon>
    </lineage>
</organism>
<sequence>MAGKTTAGPDDDKLTKAQMLGLAAMAVGVLIIANDFTALSVAIPAIEKDFGVSLTTAQWVINGYAMVFGVLIVTGGRLADMFGRRLGFFVGAAIFAFFSFIGGVAPDIWLLLASRFLMGVGGALMWPAILGMTYGLLPESKKGLAGGIILGAAGFGNAVGPLIGGVLTDAASWRWIFFLNLPIAAFGVLVTWLVVPKEDGTRADHKIDFGGIAVLSAGLIALLLALDEGTDLGWLDVRIIGLFVVAILALTGFVLVERRAGSHALVPRDVLENREFAAAALAVLLMSALFFAALLYLPQFMMKRLDYSAIEAGAGLLPMMGLFAATSFIAGPLYNRLGPKIVITAGAIALTIGMFLLSRIEQSSPYGDLVPGMAVLGVGVGLFYSSITTAGVTALDKSRASLAGAIIYMAQIAGGSIGLGLNTAIVVSNPVLADGIGTAFLVDACLAIAGLLVVVFFVGGKFDREKLEGITHYHRGHG</sequence>
<evidence type="ECO:0000313" key="10">
    <source>
        <dbReference type="Proteomes" id="UP000199071"/>
    </source>
</evidence>
<keyword evidence="10" id="KW-1185">Reference proteome</keyword>
<dbReference type="GO" id="GO:0005886">
    <property type="term" value="C:plasma membrane"/>
    <property type="evidence" value="ECO:0007669"/>
    <property type="project" value="UniProtKB-SubCell"/>
</dbReference>
<keyword evidence="6 7" id="KW-0472">Membrane</keyword>
<evidence type="ECO:0000256" key="7">
    <source>
        <dbReference type="SAM" id="Phobius"/>
    </source>
</evidence>
<dbReference type="OrthoDB" id="9812221at2"/>
<dbReference type="RefSeq" id="WP_090878713.1">
    <property type="nucleotide sequence ID" value="NZ_FMXQ01000008.1"/>
</dbReference>
<dbReference type="Pfam" id="PF07690">
    <property type="entry name" value="MFS_1"/>
    <property type="match status" value="1"/>
</dbReference>
<evidence type="ECO:0000256" key="1">
    <source>
        <dbReference type="ARBA" id="ARBA00004651"/>
    </source>
</evidence>
<gene>
    <name evidence="9" type="ORF">SAMN02982931_03730</name>
</gene>
<dbReference type="Gene3D" id="1.20.1720.10">
    <property type="entry name" value="Multidrug resistance protein D"/>
    <property type="match status" value="1"/>
</dbReference>
<dbReference type="GO" id="GO:0022857">
    <property type="term" value="F:transmembrane transporter activity"/>
    <property type="evidence" value="ECO:0007669"/>
    <property type="project" value="InterPro"/>
</dbReference>
<feature type="transmembrane region" description="Helical" evidence="7">
    <location>
        <begin position="341"/>
        <end position="360"/>
    </location>
</feature>
<dbReference type="InterPro" id="IPR004638">
    <property type="entry name" value="EmrB-like"/>
</dbReference>
<feature type="transmembrane region" description="Helical" evidence="7">
    <location>
        <begin position="20"/>
        <end position="46"/>
    </location>
</feature>
<dbReference type="CDD" id="cd17321">
    <property type="entry name" value="MFS_MMR_MDR_like"/>
    <property type="match status" value="1"/>
</dbReference>
<feature type="transmembrane region" description="Helical" evidence="7">
    <location>
        <begin position="402"/>
        <end position="427"/>
    </location>
</feature>
<reference evidence="9 10" key="1">
    <citation type="submission" date="2016-10" db="EMBL/GenBank/DDBJ databases">
        <authorList>
            <person name="de Groot N.N."/>
        </authorList>
    </citation>
    <scope>NUCLEOTIDE SEQUENCE [LARGE SCALE GENOMIC DNA]</scope>
    <source>
        <strain evidence="9 10">ATCC 35022</strain>
    </source>
</reference>
<dbReference type="NCBIfam" id="TIGR00711">
    <property type="entry name" value="efflux_EmrB"/>
    <property type="match status" value="1"/>
</dbReference>
<dbReference type="InterPro" id="IPR011701">
    <property type="entry name" value="MFS"/>
</dbReference>
<evidence type="ECO:0000256" key="5">
    <source>
        <dbReference type="ARBA" id="ARBA00022989"/>
    </source>
</evidence>
<feature type="transmembrane region" description="Helical" evidence="7">
    <location>
        <begin position="439"/>
        <end position="458"/>
    </location>
</feature>
<keyword evidence="4 7" id="KW-0812">Transmembrane</keyword>
<dbReference type="PANTHER" id="PTHR42718:SF46">
    <property type="entry name" value="BLR6921 PROTEIN"/>
    <property type="match status" value="1"/>
</dbReference>
<feature type="transmembrane region" description="Helical" evidence="7">
    <location>
        <begin position="316"/>
        <end position="334"/>
    </location>
</feature>
<evidence type="ECO:0000256" key="3">
    <source>
        <dbReference type="ARBA" id="ARBA00022475"/>
    </source>
</evidence>
<evidence type="ECO:0000256" key="2">
    <source>
        <dbReference type="ARBA" id="ARBA00022448"/>
    </source>
</evidence>
<name>A0A1G6DT19_9HYPH</name>
<keyword evidence="3" id="KW-1003">Cell membrane</keyword>
<dbReference type="SUPFAM" id="SSF103473">
    <property type="entry name" value="MFS general substrate transporter"/>
    <property type="match status" value="1"/>
</dbReference>
<dbReference type="InterPro" id="IPR005829">
    <property type="entry name" value="Sugar_transporter_CS"/>
</dbReference>
<dbReference type="STRING" id="665467.SAMN02982931_03730"/>
<evidence type="ECO:0000259" key="8">
    <source>
        <dbReference type="PROSITE" id="PS50850"/>
    </source>
</evidence>
<evidence type="ECO:0000256" key="6">
    <source>
        <dbReference type="ARBA" id="ARBA00023136"/>
    </source>
</evidence>
<feature type="transmembrane region" description="Helical" evidence="7">
    <location>
        <begin position="276"/>
        <end position="296"/>
    </location>
</feature>
<keyword evidence="5 7" id="KW-1133">Transmembrane helix</keyword>
<dbReference type="AlphaFoldDB" id="A0A1G6DT19"/>
<feature type="transmembrane region" description="Helical" evidence="7">
    <location>
        <begin position="207"/>
        <end position="226"/>
    </location>
</feature>
<keyword evidence="2" id="KW-0813">Transport</keyword>
<feature type="transmembrane region" description="Helical" evidence="7">
    <location>
        <begin position="86"/>
        <end position="110"/>
    </location>
</feature>
<feature type="transmembrane region" description="Helical" evidence="7">
    <location>
        <begin position="175"/>
        <end position="195"/>
    </location>
</feature>
<dbReference type="InterPro" id="IPR020846">
    <property type="entry name" value="MFS_dom"/>
</dbReference>
<dbReference type="EMBL" id="FMXQ01000008">
    <property type="protein sequence ID" value="SDB48304.1"/>
    <property type="molecule type" value="Genomic_DNA"/>
</dbReference>
<feature type="transmembrane region" description="Helical" evidence="7">
    <location>
        <begin position="116"/>
        <end position="137"/>
    </location>
</feature>
<feature type="domain" description="Major facilitator superfamily (MFS) profile" evidence="8">
    <location>
        <begin position="21"/>
        <end position="462"/>
    </location>
</feature>
<proteinExistence type="predicted"/>
<dbReference type="InterPro" id="IPR036259">
    <property type="entry name" value="MFS_trans_sf"/>
</dbReference>
<feature type="transmembrane region" description="Helical" evidence="7">
    <location>
        <begin position="372"/>
        <end position="395"/>
    </location>
</feature>
<feature type="transmembrane region" description="Helical" evidence="7">
    <location>
        <begin position="58"/>
        <end position="79"/>
    </location>
</feature>
<protein>
    <submittedName>
        <fullName evidence="9">Drug resistance transporter, EmrB/QacA subfamily</fullName>
    </submittedName>
</protein>
<evidence type="ECO:0000313" key="9">
    <source>
        <dbReference type="EMBL" id="SDB48304.1"/>
    </source>
</evidence>
<feature type="transmembrane region" description="Helical" evidence="7">
    <location>
        <begin position="144"/>
        <end position="163"/>
    </location>
</feature>
<dbReference type="PROSITE" id="PS50850">
    <property type="entry name" value="MFS"/>
    <property type="match status" value="1"/>
</dbReference>
<dbReference type="PROSITE" id="PS00216">
    <property type="entry name" value="SUGAR_TRANSPORT_1"/>
    <property type="match status" value="1"/>
</dbReference>
<feature type="transmembrane region" description="Helical" evidence="7">
    <location>
        <begin position="238"/>
        <end position="256"/>
    </location>
</feature>
<comment type="subcellular location">
    <subcellularLocation>
        <location evidence="1">Cell membrane</location>
        <topology evidence="1">Multi-pass membrane protein</topology>
    </subcellularLocation>
</comment>
<accession>A0A1G6DT19</accession>
<dbReference type="Gene3D" id="1.20.1250.20">
    <property type="entry name" value="MFS general substrate transporter like domains"/>
    <property type="match status" value="1"/>
</dbReference>
<dbReference type="Proteomes" id="UP000199071">
    <property type="component" value="Unassembled WGS sequence"/>
</dbReference>
<dbReference type="PANTHER" id="PTHR42718">
    <property type="entry name" value="MAJOR FACILITATOR SUPERFAMILY MULTIDRUG TRANSPORTER MFSC"/>
    <property type="match status" value="1"/>
</dbReference>